<dbReference type="InterPro" id="IPR000719">
    <property type="entry name" value="Prot_kinase_dom"/>
</dbReference>
<dbReference type="PANTHER" id="PTHR24351">
    <property type="entry name" value="RIBOSOMAL PROTEIN S6 KINASE"/>
    <property type="match status" value="1"/>
</dbReference>
<dbReference type="InterPro" id="IPR017441">
    <property type="entry name" value="Protein_kinase_ATP_BS"/>
</dbReference>
<evidence type="ECO:0000256" key="2">
    <source>
        <dbReference type="ARBA" id="ARBA00022553"/>
    </source>
</evidence>
<dbReference type="CDD" id="cd05123">
    <property type="entry name" value="STKc_AGC"/>
    <property type="match status" value="1"/>
</dbReference>
<evidence type="ECO:0000259" key="9">
    <source>
        <dbReference type="PROSITE" id="PS50011"/>
    </source>
</evidence>
<dbReference type="PROSITE" id="PS00107">
    <property type="entry name" value="PROTEIN_KINASE_ATP"/>
    <property type="match status" value="1"/>
</dbReference>
<evidence type="ECO:0008006" key="13">
    <source>
        <dbReference type="Google" id="ProtNLM"/>
    </source>
</evidence>
<evidence type="ECO:0000256" key="4">
    <source>
        <dbReference type="ARBA" id="ARBA00022741"/>
    </source>
</evidence>
<keyword evidence="6 7" id="KW-0067">ATP-binding</keyword>
<keyword evidence="3" id="KW-0808">Transferase</keyword>
<dbReference type="InterPro" id="IPR008271">
    <property type="entry name" value="Ser/Thr_kinase_AS"/>
</dbReference>
<evidence type="ECO:0000256" key="8">
    <source>
        <dbReference type="SAM" id="MobiDB-lite"/>
    </source>
</evidence>
<feature type="domain" description="Protein kinase" evidence="9">
    <location>
        <begin position="209"/>
        <end position="466"/>
    </location>
</feature>
<dbReference type="InterPro" id="IPR011009">
    <property type="entry name" value="Kinase-like_dom_sf"/>
</dbReference>
<dbReference type="PROSITE" id="PS00108">
    <property type="entry name" value="PROTEIN_KINASE_ST"/>
    <property type="match status" value="1"/>
</dbReference>
<evidence type="ECO:0000259" key="10">
    <source>
        <dbReference type="PROSITE" id="PS51285"/>
    </source>
</evidence>
<organism evidence="11 12">
    <name type="scientific">Tetradesmus obliquus</name>
    <name type="common">Green alga</name>
    <name type="synonym">Acutodesmus obliquus</name>
    <dbReference type="NCBI Taxonomy" id="3088"/>
    <lineage>
        <taxon>Eukaryota</taxon>
        <taxon>Viridiplantae</taxon>
        <taxon>Chlorophyta</taxon>
        <taxon>core chlorophytes</taxon>
        <taxon>Chlorophyceae</taxon>
        <taxon>CS clade</taxon>
        <taxon>Sphaeropleales</taxon>
        <taxon>Scenedesmaceae</taxon>
        <taxon>Tetradesmus</taxon>
    </lineage>
</organism>
<dbReference type="EMBL" id="CP126222">
    <property type="protein sequence ID" value="WIA23180.1"/>
    <property type="molecule type" value="Genomic_DNA"/>
</dbReference>
<feature type="domain" description="AGC-kinase C-terminal" evidence="10">
    <location>
        <begin position="467"/>
        <end position="537"/>
    </location>
</feature>
<accession>A0ABY8UPY1</accession>
<keyword evidence="5" id="KW-0418">Kinase</keyword>
<evidence type="ECO:0000256" key="1">
    <source>
        <dbReference type="ARBA" id="ARBA00022527"/>
    </source>
</evidence>
<evidence type="ECO:0000256" key="5">
    <source>
        <dbReference type="ARBA" id="ARBA00022777"/>
    </source>
</evidence>
<dbReference type="InterPro" id="IPR000961">
    <property type="entry name" value="AGC-kinase_C"/>
</dbReference>
<dbReference type="SMART" id="SM00220">
    <property type="entry name" value="S_TKc"/>
    <property type="match status" value="1"/>
</dbReference>
<keyword evidence="12" id="KW-1185">Reference proteome</keyword>
<feature type="compositionally biased region" description="Low complexity" evidence="8">
    <location>
        <begin position="125"/>
        <end position="140"/>
    </location>
</feature>
<keyword evidence="2" id="KW-0597">Phosphoprotein</keyword>
<evidence type="ECO:0000313" key="12">
    <source>
        <dbReference type="Proteomes" id="UP001244341"/>
    </source>
</evidence>
<sequence>MKVLNPEAPAYVPGCAAAGKAGSVISDISAASAALAVKPAIAKLLISTTSDGAVDAALSTPNGLAELATCLSDNLTFEDMFDHGSRRGSLASPLDEQQQDGHDSSDDADDEFHDANPAPPEDSSDNASSCSADNASSRSCPMPIGHARKGSGGSDREAAAAAAAAEQQKEDAAAVAKAQRDLLADAAYVQMQSAAVTDASQPKLGPQDFEILRVVGQGAFGKVFQVRARASGKVFAMKVMRKERILQKDHGDYVRAERDLLTAVVHPYIVTLRYSFQSASKLYLVLDFINGGHLFFNLYRQGVFDEDVARLYTAEIVAALAYLHGRGIVHRDLKPENVLLDSDGHVRLTDFGLAKGDMAEGSRTNSFIGTMEYMAPEIIDGSGHGRAVDWWSTGILLYEMLAGQPPFRAKSRSALQQQITGAKPKFPKFLSSNALSLLKGLLTRDPAQRLGGGPDGAAAIKRHPFFRGLSWSALEARQLESKFKPGVKCSLSVENFDKIWTEQRPVDSPCGTPTDPAYAGAFEGFTYVAPSFMASSIEAWGAAKAAQQQQQQQ</sequence>
<gene>
    <name evidence="11" type="ORF">OEZ85_001507</name>
</gene>
<evidence type="ECO:0000313" key="11">
    <source>
        <dbReference type="EMBL" id="WIA23180.1"/>
    </source>
</evidence>
<reference evidence="11 12" key="1">
    <citation type="submission" date="2023-05" db="EMBL/GenBank/DDBJ databases">
        <title>A 100% complete, gapless, phased diploid assembly of the Scenedesmus obliquus UTEX 3031 genome.</title>
        <authorList>
            <person name="Biondi T.C."/>
            <person name="Hanschen E.R."/>
            <person name="Kwon T."/>
            <person name="Eng W."/>
            <person name="Kruse C.P.S."/>
            <person name="Koehler S.I."/>
            <person name="Kunde Y."/>
            <person name="Gleasner C.D."/>
            <person name="You Mak K.T."/>
            <person name="Polle J."/>
            <person name="Hovde B.T."/>
            <person name="Starkenburg S.R."/>
        </authorList>
    </citation>
    <scope>NUCLEOTIDE SEQUENCE [LARGE SCALE GENOMIC DNA]</scope>
    <source>
        <strain evidence="11 12">DOE0152z</strain>
    </source>
</reference>
<proteinExistence type="predicted"/>
<feature type="region of interest" description="Disordered" evidence="8">
    <location>
        <begin position="86"/>
        <end position="165"/>
    </location>
</feature>
<evidence type="ECO:0000256" key="3">
    <source>
        <dbReference type="ARBA" id="ARBA00022679"/>
    </source>
</evidence>
<keyword evidence="1" id="KW-0723">Serine/threonine-protein kinase</keyword>
<protein>
    <recommendedName>
        <fullName evidence="13">Non-specific serine/threonine protein kinase</fullName>
    </recommendedName>
</protein>
<evidence type="ECO:0000256" key="7">
    <source>
        <dbReference type="PROSITE-ProRule" id="PRU10141"/>
    </source>
</evidence>
<dbReference type="Pfam" id="PF00069">
    <property type="entry name" value="Pkinase"/>
    <property type="match status" value="1"/>
</dbReference>
<feature type="binding site" evidence="7">
    <location>
        <position position="238"/>
    </location>
    <ligand>
        <name>ATP</name>
        <dbReference type="ChEBI" id="CHEBI:30616"/>
    </ligand>
</feature>
<keyword evidence="4 7" id="KW-0547">Nucleotide-binding</keyword>
<dbReference type="InterPro" id="IPR045270">
    <property type="entry name" value="STKc_AGC"/>
</dbReference>
<name>A0ABY8UPY1_TETOB</name>
<dbReference type="Gene3D" id="3.30.200.20">
    <property type="entry name" value="Phosphorylase Kinase, domain 1"/>
    <property type="match status" value="1"/>
</dbReference>
<dbReference type="PROSITE" id="PS50011">
    <property type="entry name" value="PROTEIN_KINASE_DOM"/>
    <property type="match status" value="1"/>
</dbReference>
<dbReference type="InterPro" id="IPR017892">
    <property type="entry name" value="Pkinase_C"/>
</dbReference>
<dbReference type="PROSITE" id="PS51285">
    <property type="entry name" value="AGC_KINASE_CTER"/>
    <property type="match status" value="1"/>
</dbReference>
<dbReference type="SUPFAM" id="SSF56112">
    <property type="entry name" value="Protein kinase-like (PK-like)"/>
    <property type="match status" value="1"/>
</dbReference>
<dbReference type="Gene3D" id="1.10.510.10">
    <property type="entry name" value="Transferase(Phosphotransferase) domain 1"/>
    <property type="match status" value="1"/>
</dbReference>
<dbReference type="Proteomes" id="UP001244341">
    <property type="component" value="Chromosome 15b"/>
</dbReference>
<dbReference type="Pfam" id="PF00433">
    <property type="entry name" value="Pkinase_C"/>
    <property type="match status" value="1"/>
</dbReference>
<dbReference type="SMART" id="SM00133">
    <property type="entry name" value="S_TK_X"/>
    <property type="match status" value="1"/>
</dbReference>
<evidence type="ECO:0000256" key="6">
    <source>
        <dbReference type="ARBA" id="ARBA00022840"/>
    </source>
</evidence>